<evidence type="ECO:0000256" key="2">
    <source>
        <dbReference type="ARBA" id="ARBA00004838"/>
    </source>
</evidence>
<feature type="binding site" evidence="11">
    <location>
        <position position="120"/>
    </location>
    <ligand>
        <name>(2R)-3-phosphoglycerate</name>
        <dbReference type="ChEBI" id="CHEBI:58272"/>
    </ligand>
</feature>
<dbReference type="PIRSF" id="PIRSF000724">
    <property type="entry name" value="Pgk"/>
    <property type="match status" value="1"/>
</dbReference>
<gene>
    <name evidence="10" type="primary">pgk</name>
    <name evidence="14" type="ORF">A2633_03790</name>
</gene>
<feature type="binding site" evidence="10 11">
    <location>
        <begin position="22"/>
        <end position="24"/>
    </location>
    <ligand>
        <name>substrate</name>
    </ligand>
</feature>
<dbReference type="GO" id="GO:0004618">
    <property type="term" value="F:phosphoglycerate kinase activity"/>
    <property type="evidence" value="ECO:0007669"/>
    <property type="project" value="UniProtKB-UniRule"/>
</dbReference>
<feature type="binding site" evidence="10 12">
    <location>
        <position position="323"/>
    </location>
    <ligand>
        <name>ATP</name>
        <dbReference type="ChEBI" id="CHEBI:30616"/>
    </ligand>
</feature>
<evidence type="ECO:0000256" key="5">
    <source>
        <dbReference type="ARBA" id="ARBA00022679"/>
    </source>
</evidence>
<comment type="caution">
    <text evidence="10">Lacks conserved residue(s) required for the propagation of feature annotation.</text>
</comment>
<keyword evidence="7 10" id="KW-0418">Kinase</keyword>
<feature type="binding site" evidence="10">
    <location>
        <position position="153"/>
    </location>
    <ligand>
        <name>substrate</name>
    </ligand>
</feature>
<protein>
    <recommendedName>
        <fullName evidence="4 10">Phosphoglycerate kinase</fullName>
        <ecNumber evidence="4 10">2.7.2.3</ecNumber>
    </recommendedName>
</protein>
<dbReference type="Proteomes" id="UP000177152">
    <property type="component" value="Unassembled WGS sequence"/>
</dbReference>
<feature type="binding site" evidence="10 12">
    <location>
        <position position="203"/>
    </location>
    <ligand>
        <name>ATP</name>
        <dbReference type="ChEBI" id="CHEBI:30616"/>
    </ligand>
</feature>
<keyword evidence="8 10" id="KW-0067">ATP-binding</keyword>
<dbReference type="AlphaFoldDB" id="A0A1G2K6P4"/>
<dbReference type="Gene3D" id="3.40.50.1260">
    <property type="entry name" value="Phosphoglycerate kinase, N-terminal domain"/>
    <property type="match status" value="2"/>
</dbReference>
<comment type="subunit">
    <text evidence="10">Monomer.</text>
</comment>
<evidence type="ECO:0000313" key="15">
    <source>
        <dbReference type="Proteomes" id="UP000177152"/>
    </source>
</evidence>
<feature type="binding site" evidence="10">
    <location>
        <position position="120"/>
    </location>
    <ligand>
        <name>substrate</name>
    </ligand>
</feature>
<evidence type="ECO:0000256" key="12">
    <source>
        <dbReference type="PIRSR" id="PIRSR000724-2"/>
    </source>
</evidence>
<dbReference type="HAMAP" id="MF_00145">
    <property type="entry name" value="Phosphoglyc_kinase"/>
    <property type="match status" value="1"/>
</dbReference>
<dbReference type="InterPro" id="IPR015824">
    <property type="entry name" value="Phosphoglycerate_kinase_N"/>
</dbReference>
<dbReference type="EMBL" id="MHQC01000044">
    <property type="protein sequence ID" value="OGZ94098.1"/>
    <property type="molecule type" value="Genomic_DNA"/>
</dbReference>
<evidence type="ECO:0000256" key="10">
    <source>
        <dbReference type="HAMAP-Rule" id="MF_00145"/>
    </source>
</evidence>
<evidence type="ECO:0000256" key="6">
    <source>
        <dbReference type="ARBA" id="ARBA00022741"/>
    </source>
</evidence>
<dbReference type="PANTHER" id="PTHR11406:SF23">
    <property type="entry name" value="PHOSPHOGLYCERATE KINASE 1, CHLOROPLASTIC-RELATED"/>
    <property type="match status" value="1"/>
</dbReference>
<name>A0A1G2K6P4_9BACT</name>
<evidence type="ECO:0000256" key="4">
    <source>
        <dbReference type="ARBA" id="ARBA00013061"/>
    </source>
</evidence>
<dbReference type="EC" id="2.7.2.3" evidence="4 10"/>
<comment type="similarity">
    <text evidence="3 10 13">Belongs to the phosphoglycerate kinase family.</text>
</comment>
<feature type="binding site" evidence="10 11">
    <location>
        <begin position="60"/>
        <end position="63"/>
    </location>
    <ligand>
        <name>substrate</name>
    </ligand>
</feature>
<comment type="catalytic activity">
    <reaction evidence="1 10 13">
        <text>(2R)-3-phosphoglycerate + ATP = (2R)-3-phospho-glyceroyl phosphate + ADP</text>
        <dbReference type="Rhea" id="RHEA:14801"/>
        <dbReference type="ChEBI" id="CHEBI:30616"/>
        <dbReference type="ChEBI" id="CHEBI:57604"/>
        <dbReference type="ChEBI" id="CHEBI:58272"/>
        <dbReference type="ChEBI" id="CHEBI:456216"/>
        <dbReference type="EC" id="2.7.2.3"/>
    </reaction>
</comment>
<feature type="binding site" evidence="10 12">
    <location>
        <begin position="349"/>
        <end position="352"/>
    </location>
    <ligand>
        <name>ATP</name>
        <dbReference type="ChEBI" id="CHEBI:30616"/>
    </ligand>
</feature>
<evidence type="ECO:0000256" key="7">
    <source>
        <dbReference type="ARBA" id="ARBA00022777"/>
    </source>
</evidence>
<dbReference type="UniPathway" id="UPA00109">
    <property type="reaction ID" value="UER00185"/>
</dbReference>
<proteinExistence type="inferred from homology"/>
<dbReference type="GO" id="GO:0043531">
    <property type="term" value="F:ADP binding"/>
    <property type="evidence" value="ECO:0007669"/>
    <property type="project" value="TreeGrafter"/>
</dbReference>
<evidence type="ECO:0000256" key="3">
    <source>
        <dbReference type="ARBA" id="ARBA00008982"/>
    </source>
</evidence>
<dbReference type="InterPro" id="IPR001576">
    <property type="entry name" value="Phosphoglycerate_kinase"/>
</dbReference>
<keyword evidence="5 10" id="KW-0808">Transferase</keyword>
<dbReference type="GO" id="GO:0006096">
    <property type="term" value="P:glycolytic process"/>
    <property type="evidence" value="ECO:0007669"/>
    <property type="project" value="UniProtKB-UniRule"/>
</dbReference>
<comment type="pathway">
    <text evidence="2 10">Carbohydrate degradation; glycolysis; pyruvate from D-glyceraldehyde 3-phosphate: step 2/5.</text>
</comment>
<evidence type="ECO:0000256" key="13">
    <source>
        <dbReference type="RuleBase" id="RU000532"/>
    </source>
</evidence>
<keyword evidence="6 10" id="KW-0547">Nucleotide-binding</keyword>
<keyword evidence="9 10" id="KW-0324">Glycolysis</keyword>
<dbReference type="SUPFAM" id="SSF53748">
    <property type="entry name" value="Phosphoglycerate kinase"/>
    <property type="match status" value="1"/>
</dbReference>
<dbReference type="GO" id="GO:0005829">
    <property type="term" value="C:cytosol"/>
    <property type="evidence" value="ECO:0007669"/>
    <property type="project" value="TreeGrafter"/>
</dbReference>
<organism evidence="14 15">
    <name type="scientific">Candidatus Sungbacteria bacterium RIFCSPHIGHO2_01_FULL_47_32</name>
    <dbReference type="NCBI Taxonomy" id="1802264"/>
    <lineage>
        <taxon>Bacteria</taxon>
        <taxon>Candidatus Sungiibacteriota</taxon>
    </lineage>
</organism>
<evidence type="ECO:0000256" key="1">
    <source>
        <dbReference type="ARBA" id="ARBA00000642"/>
    </source>
</evidence>
<dbReference type="GO" id="GO:0005524">
    <property type="term" value="F:ATP binding"/>
    <property type="evidence" value="ECO:0007669"/>
    <property type="project" value="UniProtKB-KW"/>
</dbReference>
<keyword evidence="10" id="KW-0963">Cytoplasm</keyword>
<sequence>MRLRSVREAHIQKGMSVLLRVDFNVPMKGTAITDDFRIQGSLETVRFLLKKGARIVIISHLGRPTSRDPNLSLRPVFFRFKKLLHSSNRVIFVKNPFDLAGICAIQQLKAGEIAMVENIRFWKEEERNNLAFARKLSCFGRIVVNDAFGDSHREHASIAGIAKFLPAYAGFLLVREVRFLERAIKNPKRPVASIIGGAKISTKYELIRTFLSSSDQVLVGGALANSLLVLEGISVGKSVFEKVEPKKLGPKILTSAKLHIPVDGVVSKKFDLGKNVKVSIRAVGSIGDDEYILDIGPETEKLFINILKKAKTIIWNGPVGYAEVKQFSHGTLALARAIGRVKAFRIIGGGDTIAILKSYNLLSSFDHVSTGGGAMLEFLAGDRMPGIEVVMKK</sequence>
<dbReference type="InterPro" id="IPR036043">
    <property type="entry name" value="Phosphoglycerate_kinase_sf"/>
</dbReference>
<dbReference type="GO" id="GO:0006094">
    <property type="term" value="P:gluconeogenesis"/>
    <property type="evidence" value="ECO:0007669"/>
    <property type="project" value="TreeGrafter"/>
</dbReference>
<evidence type="ECO:0000256" key="8">
    <source>
        <dbReference type="ARBA" id="ARBA00022840"/>
    </source>
</evidence>
<comment type="subcellular location">
    <subcellularLocation>
        <location evidence="10">Cytoplasm</location>
    </subcellularLocation>
</comment>
<reference evidence="14 15" key="1">
    <citation type="journal article" date="2016" name="Nat. Commun.">
        <title>Thousands of microbial genomes shed light on interconnected biogeochemical processes in an aquifer system.</title>
        <authorList>
            <person name="Anantharaman K."/>
            <person name="Brown C.T."/>
            <person name="Hug L.A."/>
            <person name="Sharon I."/>
            <person name="Castelle C.J."/>
            <person name="Probst A.J."/>
            <person name="Thomas B.C."/>
            <person name="Singh A."/>
            <person name="Wilkins M.J."/>
            <person name="Karaoz U."/>
            <person name="Brodie E.L."/>
            <person name="Williams K.H."/>
            <person name="Hubbard S.S."/>
            <person name="Banfield J.F."/>
        </authorList>
    </citation>
    <scope>NUCLEOTIDE SEQUENCE [LARGE SCALE GENOMIC DNA]</scope>
</reference>
<feature type="binding site" evidence="11">
    <location>
        <position position="37"/>
    </location>
    <ligand>
        <name>(2R)-3-phosphoglycerate</name>
        <dbReference type="ChEBI" id="CHEBI:58272"/>
    </ligand>
</feature>
<feature type="binding site" evidence="10">
    <location>
        <position position="37"/>
    </location>
    <ligand>
        <name>substrate</name>
    </ligand>
</feature>
<accession>A0A1G2K6P4</accession>
<dbReference type="PRINTS" id="PR00477">
    <property type="entry name" value="PHGLYCKINASE"/>
</dbReference>
<dbReference type="PANTHER" id="PTHR11406">
    <property type="entry name" value="PHOSPHOGLYCERATE KINASE"/>
    <property type="match status" value="1"/>
</dbReference>
<dbReference type="FunFam" id="3.40.50.1260:FF:000031">
    <property type="entry name" value="Phosphoglycerate kinase 1"/>
    <property type="match status" value="1"/>
</dbReference>
<evidence type="ECO:0000256" key="11">
    <source>
        <dbReference type="PIRSR" id="PIRSR000724-1"/>
    </source>
</evidence>
<evidence type="ECO:0000256" key="9">
    <source>
        <dbReference type="ARBA" id="ARBA00023152"/>
    </source>
</evidence>
<comment type="caution">
    <text evidence="14">The sequence shown here is derived from an EMBL/GenBank/DDBJ whole genome shotgun (WGS) entry which is preliminary data.</text>
</comment>
<feature type="binding site" evidence="11">
    <location>
        <position position="153"/>
    </location>
    <ligand>
        <name>(2R)-3-phosphoglycerate</name>
        <dbReference type="ChEBI" id="CHEBI:58272"/>
    </ligand>
</feature>
<dbReference type="Pfam" id="PF00162">
    <property type="entry name" value="PGK"/>
    <property type="match status" value="1"/>
</dbReference>
<evidence type="ECO:0000313" key="14">
    <source>
        <dbReference type="EMBL" id="OGZ94098.1"/>
    </source>
</evidence>